<evidence type="ECO:0000313" key="12">
    <source>
        <dbReference type="Proteomes" id="UP000831684"/>
    </source>
</evidence>
<feature type="transmembrane region" description="Helical" evidence="9">
    <location>
        <begin position="374"/>
        <end position="395"/>
    </location>
</feature>
<evidence type="ECO:0000256" key="4">
    <source>
        <dbReference type="ARBA" id="ARBA00022679"/>
    </source>
</evidence>
<dbReference type="InterPro" id="IPR050297">
    <property type="entry name" value="LipidA_mod_glycosyltrf_83"/>
</dbReference>
<evidence type="ECO:0000256" key="1">
    <source>
        <dbReference type="ARBA" id="ARBA00004651"/>
    </source>
</evidence>
<feature type="transmembrane region" description="Helical" evidence="9">
    <location>
        <begin position="132"/>
        <end position="152"/>
    </location>
</feature>
<feature type="transmembrane region" description="Helical" evidence="9">
    <location>
        <begin position="80"/>
        <end position="99"/>
    </location>
</feature>
<dbReference type="EMBL" id="CP083239">
    <property type="protein sequence ID" value="UOK71825.1"/>
    <property type="molecule type" value="Genomic_DNA"/>
</dbReference>
<feature type="transmembrane region" description="Helical" evidence="9">
    <location>
        <begin position="235"/>
        <end position="255"/>
    </location>
</feature>
<comment type="subcellular location">
    <subcellularLocation>
        <location evidence="1">Cell membrane</location>
        <topology evidence="1">Multi-pass membrane protein</topology>
    </subcellularLocation>
</comment>
<evidence type="ECO:0000313" key="11">
    <source>
        <dbReference type="EMBL" id="UOK71825.1"/>
    </source>
</evidence>
<evidence type="ECO:0000256" key="5">
    <source>
        <dbReference type="ARBA" id="ARBA00022692"/>
    </source>
</evidence>
<dbReference type="RefSeq" id="WP_244379305.1">
    <property type="nucleotide sequence ID" value="NZ_CP083239.1"/>
</dbReference>
<dbReference type="KEGG" id="apol:K9D25_03635"/>
<protein>
    <submittedName>
        <fullName evidence="11">Glycosyltransferase family 39 protein</fullName>
    </submittedName>
</protein>
<evidence type="ECO:0000256" key="7">
    <source>
        <dbReference type="ARBA" id="ARBA00023136"/>
    </source>
</evidence>
<dbReference type="GO" id="GO:0009103">
    <property type="term" value="P:lipopolysaccharide biosynthetic process"/>
    <property type="evidence" value="ECO:0007669"/>
    <property type="project" value="UniProtKB-ARBA"/>
</dbReference>
<dbReference type="GO" id="GO:0016763">
    <property type="term" value="F:pentosyltransferase activity"/>
    <property type="evidence" value="ECO:0007669"/>
    <property type="project" value="TreeGrafter"/>
</dbReference>
<keyword evidence="4" id="KW-0808">Transferase</keyword>
<keyword evidence="5 9" id="KW-0812">Transmembrane</keyword>
<keyword evidence="2" id="KW-1003">Cell membrane</keyword>
<gene>
    <name evidence="11" type="ORF">K9D25_03635</name>
</gene>
<accession>A0A9E7D655</accession>
<organism evidence="11 12">
    <name type="scientific">Ancylobacter polymorphus</name>
    <dbReference type="NCBI Taxonomy" id="223390"/>
    <lineage>
        <taxon>Bacteria</taxon>
        <taxon>Pseudomonadati</taxon>
        <taxon>Pseudomonadota</taxon>
        <taxon>Alphaproteobacteria</taxon>
        <taxon>Hyphomicrobiales</taxon>
        <taxon>Xanthobacteraceae</taxon>
        <taxon>Ancylobacter</taxon>
    </lineage>
</organism>
<feature type="transmembrane region" description="Helical" evidence="9">
    <location>
        <begin position="105"/>
        <end position="125"/>
    </location>
</feature>
<feature type="compositionally biased region" description="Acidic residues" evidence="8">
    <location>
        <begin position="550"/>
        <end position="563"/>
    </location>
</feature>
<feature type="transmembrane region" description="Helical" evidence="9">
    <location>
        <begin position="343"/>
        <end position="362"/>
    </location>
</feature>
<feature type="transmembrane region" description="Helical" evidence="9">
    <location>
        <begin position="206"/>
        <end position="223"/>
    </location>
</feature>
<name>A0A9E7D655_9HYPH</name>
<dbReference type="PANTHER" id="PTHR33908">
    <property type="entry name" value="MANNOSYLTRANSFERASE YKCB-RELATED"/>
    <property type="match status" value="1"/>
</dbReference>
<feature type="region of interest" description="Disordered" evidence="8">
    <location>
        <begin position="546"/>
        <end position="587"/>
    </location>
</feature>
<dbReference type="InterPro" id="IPR038731">
    <property type="entry name" value="RgtA/B/C-like"/>
</dbReference>
<evidence type="ECO:0000256" key="8">
    <source>
        <dbReference type="SAM" id="MobiDB-lite"/>
    </source>
</evidence>
<evidence type="ECO:0000256" key="9">
    <source>
        <dbReference type="SAM" id="Phobius"/>
    </source>
</evidence>
<evidence type="ECO:0000259" key="10">
    <source>
        <dbReference type="Pfam" id="PF13231"/>
    </source>
</evidence>
<keyword evidence="6 9" id="KW-1133">Transmembrane helix</keyword>
<feature type="domain" description="Glycosyltransferase RgtA/B/C/D-like" evidence="10">
    <location>
        <begin position="113"/>
        <end position="252"/>
    </location>
</feature>
<dbReference type="GO" id="GO:0005886">
    <property type="term" value="C:plasma membrane"/>
    <property type="evidence" value="ECO:0007669"/>
    <property type="project" value="UniProtKB-SubCell"/>
</dbReference>
<dbReference type="Proteomes" id="UP000831684">
    <property type="component" value="Chromosome"/>
</dbReference>
<feature type="transmembrane region" description="Helical" evidence="9">
    <location>
        <begin position="20"/>
        <end position="42"/>
    </location>
</feature>
<evidence type="ECO:0000256" key="6">
    <source>
        <dbReference type="ARBA" id="ARBA00022989"/>
    </source>
</evidence>
<reference evidence="11" key="1">
    <citation type="submission" date="2021-09" db="EMBL/GenBank/DDBJ databases">
        <title>Network and meta-omics reveal the key degrader and cooperation patterns in an efficient 1,4-dioxane-degrading microbial community.</title>
        <authorList>
            <person name="Dai C."/>
        </authorList>
    </citation>
    <scope>NUCLEOTIDE SEQUENCE</scope>
    <source>
        <strain evidence="11">ZM13</strain>
    </source>
</reference>
<evidence type="ECO:0000256" key="2">
    <source>
        <dbReference type="ARBA" id="ARBA00022475"/>
    </source>
</evidence>
<keyword evidence="7 9" id="KW-0472">Membrane</keyword>
<feature type="transmembrane region" description="Helical" evidence="9">
    <location>
        <begin position="304"/>
        <end position="322"/>
    </location>
</feature>
<proteinExistence type="predicted"/>
<sequence>MTFFPSSDLRVAPSTGLGSLPLARLVTIAVFAAVAAFIVLTFRDYGISNDEPVQHTYGQLLLAWYASGFTDDRAFHYINLYLYGGLFDLIAAGLEPYVPLPLYEWRHLLSAGFGFVGLIGTWRLATRLGGEGVGVVAVLLLAVTGMYGGAMFTHTKDVPFAAAMVWSLYFITAFAGEMRAVPRWRTMLGLGVAIGCALGLRVGGVFAVLYLAVTLGAAMLLLRDARLFVRLLPRLVVAGLVALAIMAVTWPWSLLPPTNLFKALGAFSHFSFDLKTLINGRLLPIDQLPATYMPEYLFIKLPEVTLFGLLAGLGLAMWALLMRLRAPHTRAGLAATGLSPQHLLLALPLALAILVPIAVAVLTDPPLYNGIRHFLFVLPPVTVLASLGLVGAFHALSRQTRLAGAAFALAALGLFLFNASVLWRLHPYEYVAYNQLVGGTPGAWGRFEGDYWSSSLREAALALRHGMEREKPPAHPYKVSVCAEDVQALTYLGPRFEAVEDWEDADFILTARHVGCDAAPGLPYATVRRMGLAFASVRDQRLRHTPVEVPEQDDDGPDLDAPDVDAPVVSQNGGAQGAGPQVAKAKP</sequence>
<dbReference type="PANTHER" id="PTHR33908:SF11">
    <property type="entry name" value="MEMBRANE PROTEIN"/>
    <property type="match status" value="1"/>
</dbReference>
<evidence type="ECO:0000256" key="3">
    <source>
        <dbReference type="ARBA" id="ARBA00022676"/>
    </source>
</evidence>
<keyword evidence="3" id="KW-0328">Glycosyltransferase</keyword>
<feature type="transmembrane region" description="Helical" evidence="9">
    <location>
        <begin position="402"/>
        <end position="423"/>
    </location>
</feature>
<dbReference type="Pfam" id="PF13231">
    <property type="entry name" value="PMT_2"/>
    <property type="match status" value="1"/>
</dbReference>
<dbReference type="AlphaFoldDB" id="A0A9E7D655"/>